<sequence length="631" mass="72410">MIVKNFIEQRIQKIQSQLFELLTTETPYTFEQFIVNLSIEMEEVADAHFSAIYFLDEWKGHFRLYSETSPGHPFLRNHFSLDDLIHPDSDSLSSKEVEHIIRSGDTTMDLSITSLGSGKKIFGFLVLGFDQLPSFGEGLFKVLSDELTKCIKKVEGLYSTLEEKKKYELLYKVTSQFHSSIDTDGVLNEVIETLRKVYPDFQYYLLLSQDYTTDKDLPVRELAYDMDPSSKASIQAYMKGEIQIEDRLQEKQSYLYAPLKGKQGIYGVLQVVAPSYLYFPRKDIEFFLLIANTAGNALENAQLYQQSRKLNDDLQLINSTSQKLNSNIRLTEKISFMAFKIEQSFHAHEVGFLTWNEEQPDYYVLEGSSSFFTSKQCTSLVKQLEKMVEDQDEALFIGDFKNEMTEEYSPFRSVMAVPMTDHEHINGLAIVLHKEPYFFTFESFKLLQSLVHHSTLAFANSMLREKLEKAVITDYLTKLHSRIHLDECVEKHIEDSQEGHLILFDIDDFKLVNDTYGHQIGDEVICQVADVIKDNIEGVGIAARWGGEELAVFLPLISAEEAHELAERMRKKVVVNTHPSVTVSCGLASWNILKSMPDRKQIVQRADQALYKAKNSGKNKLVVAEEYRNSF</sequence>
<dbReference type="NCBIfam" id="TIGR00254">
    <property type="entry name" value="GGDEF"/>
    <property type="match status" value="1"/>
</dbReference>
<dbReference type="Gene3D" id="3.30.70.270">
    <property type="match status" value="1"/>
</dbReference>
<evidence type="ECO:0000259" key="1">
    <source>
        <dbReference type="PROSITE" id="PS50887"/>
    </source>
</evidence>
<feature type="domain" description="GGDEF" evidence="1">
    <location>
        <begin position="497"/>
        <end position="626"/>
    </location>
</feature>
<dbReference type="GO" id="GO:1902201">
    <property type="term" value="P:negative regulation of bacterial-type flagellum-dependent cell motility"/>
    <property type="evidence" value="ECO:0007669"/>
    <property type="project" value="TreeGrafter"/>
</dbReference>
<dbReference type="SMART" id="SM00267">
    <property type="entry name" value="GGDEF"/>
    <property type="match status" value="1"/>
</dbReference>
<accession>A0A410MGZ0</accession>
<proteinExistence type="predicted"/>
<protein>
    <submittedName>
        <fullName evidence="2">GGDEF domain-containing protein</fullName>
    </submittedName>
</protein>
<name>A0A410MGZ0_9BACI</name>
<evidence type="ECO:0000313" key="3">
    <source>
        <dbReference type="Proteomes" id="UP000287756"/>
    </source>
</evidence>
<reference evidence="2 3" key="1">
    <citation type="submission" date="2018-01" db="EMBL/GenBank/DDBJ databases">
        <title>The whole genome sequencing and assembly of Halobacillus litoralis ERB031 strain.</title>
        <authorList>
            <person name="Lee S.-J."/>
            <person name="Park M.-K."/>
            <person name="Kim J.-Y."/>
            <person name="Lee Y.-J."/>
            <person name="Yi H."/>
            <person name="Bahn Y.-S."/>
            <person name="Kim J.F."/>
            <person name="Lee D.-W."/>
        </authorList>
    </citation>
    <scope>NUCLEOTIDE SEQUENCE [LARGE SCALE GENOMIC DNA]</scope>
    <source>
        <strain evidence="2 3">ERB 031</strain>
    </source>
</reference>
<dbReference type="AlphaFoldDB" id="A0A410MGZ0"/>
<dbReference type="InterPro" id="IPR003018">
    <property type="entry name" value="GAF"/>
</dbReference>
<dbReference type="FunFam" id="3.30.70.270:FF:000001">
    <property type="entry name" value="Diguanylate cyclase domain protein"/>
    <property type="match status" value="1"/>
</dbReference>
<dbReference type="GO" id="GO:0043709">
    <property type="term" value="P:cell adhesion involved in single-species biofilm formation"/>
    <property type="evidence" value="ECO:0007669"/>
    <property type="project" value="TreeGrafter"/>
</dbReference>
<dbReference type="Gene3D" id="3.30.450.40">
    <property type="match status" value="2"/>
</dbReference>
<dbReference type="GO" id="GO:0005886">
    <property type="term" value="C:plasma membrane"/>
    <property type="evidence" value="ECO:0007669"/>
    <property type="project" value="TreeGrafter"/>
</dbReference>
<dbReference type="Proteomes" id="UP000287756">
    <property type="component" value="Chromosome"/>
</dbReference>
<dbReference type="PROSITE" id="PS50887">
    <property type="entry name" value="GGDEF"/>
    <property type="match status" value="1"/>
</dbReference>
<gene>
    <name evidence="2" type="ORF">HLI_17780</name>
</gene>
<dbReference type="GO" id="GO:0052621">
    <property type="term" value="F:diguanylate cyclase activity"/>
    <property type="evidence" value="ECO:0007669"/>
    <property type="project" value="TreeGrafter"/>
</dbReference>
<dbReference type="InterPro" id="IPR050469">
    <property type="entry name" value="Diguanylate_Cyclase"/>
</dbReference>
<dbReference type="InterPro" id="IPR000160">
    <property type="entry name" value="GGDEF_dom"/>
</dbReference>
<dbReference type="EMBL" id="CP026118">
    <property type="protein sequence ID" value="QAS53925.1"/>
    <property type="molecule type" value="Genomic_DNA"/>
</dbReference>
<dbReference type="SUPFAM" id="SSF55781">
    <property type="entry name" value="GAF domain-like"/>
    <property type="match status" value="2"/>
</dbReference>
<dbReference type="PANTHER" id="PTHR45138">
    <property type="entry name" value="REGULATORY COMPONENTS OF SENSORY TRANSDUCTION SYSTEM"/>
    <property type="match status" value="1"/>
</dbReference>
<dbReference type="Pfam" id="PF00990">
    <property type="entry name" value="GGDEF"/>
    <property type="match status" value="1"/>
</dbReference>
<dbReference type="InterPro" id="IPR029016">
    <property type="entry name" value="GAF-like_dom_sf"/>
</dbReference>
<dbReference type="InterPro" id="IPR043128">
    <property type="entry name" value="Rev_trsase/Diguanyl_cyclase"/>
</dbReference>
<dbReference type="RefSeq" id="WP_128526197.1">
    <property type="nucleotide sequence ID" value="NZ_CP026118.1"/>
</dbReference>
<dbReference type="CDD" id="cd01949">
    <property type="entry name" value="GGDEF"/>
    <property type="match status" value="1"/>
</dbReference>
<dbReference type="SUPFAM" id="SSF55073">
    <property type="entry name" value="Nucleotide cyclase"/>
    <property type="match status" value="1"/>
</dbReference>
<organism evidence="2 3">
    <name type="scientific">Halobacillus litoralis</name>
    <dbReference type="NCBI Taxonomy" id="45668"/>
    <lineage>
        <taxon>Bacteria</taxon>
        <taxon>Bacillati</taxon>
        <taxon>Bacillota</taxon>
        <taxon>Bacilli</taxon>
        <taxon>Bacillales</taxon>
        <taxon>Bacillaceae</taxon>
        <taxon>Halobacillus</taxon>
    </lineage>
</organism>
<evidence type="ECO:0000313" key="2">
    <source>
        <dbReference type="EMBL" id="QAS53925.1"/>
    </source>
</evidence>
<dbReference type="OrthoDB" id="9759607at2"/>
<dbReference type="KEGG" id="hli:HLI_17780"/>
<dbReference type="InterPro" id="IPR029787">
    <property type="entry name" value="Nucleotide_cyclase"/>
</dbReference>
<dbReference type="PANTHER" id="PTHR45138:SF9">
    <property type="entry name" value="DIGUANYLATE CYCLASE DGCM-RELATED"/>
    <property type="match status" value="1"/>
</dbReference>
<dbReference type="SMART" id="SM00065">
    <property type="entry name" value="GAF"/>
    <property type="match status" value="2"/>
</dbReference>